<dbReference type="PANTHER" id="PTHR47527:SF3">
    <property type="entry name" value="RING_FYVE_PHD ZINC FINGER SUPERFAMILY PROTEIN"/>
    <property type="match status" value="1"/>
</dbReference>
<dbReference type="PANTHER" id="PTHR47527">
    <property type="entry name" value="RING/FYVE/PHD ZINC FINGER SUPERFAMILY PROTEIN"/>
    <property type="match status" value="1"/>
</dbReference>
<dbReference type="AlphaFoldDB" id="A0A834YQI3"/>
<reference evidence="1 2" key="1">
    <citation type="submission" date="2020-04" db="EMBL/GenBank/DDBJ databases">
        <title>Plant Genome Project.</title>
        <authorList>
            <person name="Zhang R.-G."/>
        </authorList>
    </citation>
    <scope>NUCLEOTIDE SEQUENCE [LARGE SCALE GENOMIC DNA]</scope>
    <source>
        <strain evidence="1">YNK0</strain>
        <tissue evidence="1">Leaf</tissue>
    </source>
</reference>
<protein>
    <submittedName>
        <fullName evidence="1">Uncharacterized protein</fullName>
    </submittedName>
</protein>
<evidence type="ECO:0000313" key="2">
    <source>
        <dbReference type="Proteomes" id="UP000655225"/>
    </source>
</evidence>
<name>A0A834YQI3_TETSI</name>
<accession>A0A834YQI3</accession>
<organism evidence="1 2">
    <name type="scientific">Tetracentron sinense</name>
    <name type="common">Spur-leaf</name>
    <dbReference type="NCBI Taxonomy" id="13715"/>
    <lineage>
        <taxon>Eukaryota</taxon>
        <taxon>Viridiplantae</taxon>
        <taxon>Streptophyta</taxon>
        <taxon>Embryophyta</taxon>
        <taxon>Tracheophyta</taxon>
        <taxon>Spermatophyta</taxon>
        <taxon>Magnoliopsida</taxon>
        <taxon>Trochodendrales</taxon>
        <taxon>Trochodendraceae</taxon>
        <taxon>Tetracentron</taxon>
    </lineage>
</organism>
<sequence length="177" mass="19806">MDYIQLWKRQLVLKLTRPQDPRSGNDVADFGYAKHNVSRPNVCGGILKAFVFVSRSNSYSDHPLEKAPSWSSQLQSTSVVKAGQENKVPHHTPIKVEGTPQKSQVALQPTRDQNYKPFVIQTTSGSLPSIHQPLQDMETHHVLAMRLSGYKRKVFLKDHGSLEAQLCCGSDRSSVLI</sequence>
<keyword evidence="2" id="KW-1185">Reference proteome</keyword>
<dbReference type="EMBL" id="JABCRI010000017">
    <property type="protein sequence ID" value="KAF8391271.1"/>
    <property type="molecule type" value="Genomic_DNA"/>
</dbReference>
<evidence type="ECO:0000313" key="1">
    <source>
        <dbReference type="EMBL" id="KAF8391271.1"/>
    </source>
</evidence>
<dbReference type="OrthoDB" id="787137at2759"/>
<comment type="caution">
    <text evidence="1">The sequence shown here is derived from an EMBL/GenBank/DDBJ whole genome shotgun (WGS) entry which is preliminary data.</text>
</comment>
<proteinExistence type="predicted"/>
<dbReference type="Proteomes" id="UP000655225">
    <property type="component" value="Unassembled WGS sequence"/>
</dbReference>
<gene>
    <name evidence="1" type="ORF">HHK36_023573</name>
</gene>